<dbReference type="Proteomes" id="UP000694843">
    <property type="component" value="Unplaced"/>
</dbReference>
<sequence length="223" mass="25348">MALLGLIADYSSSDDDQEEVTLQQKLNSKEIPGTNFLISEEGIDREEKKVKKCKKSKKEKLVNPAKGLREIDKSDLLPSPFTCTNTSSVFYNPFHQEQEAKKSMLEKHVKLTNNPKDVLEINGRKICFNYRKGRCKFGHNCKYAHDSDLSVEAIKVTDQHRSDADSSAHYNSAGNAQPMLSSDEMEAIRKRKPGLSEGLVPNKKSRKNFSTQQHKEAPWLHKR</sequence>
<reference evidence="7" key="1">
    <citation type="submission" date="2014-08" db="EMBL/GenBank/DDBJ databases">
        <authorList>
            <person name="Murali S."/>
            <person name="Richards S."/>
            <person name="Bandaranaike D."/>
            <person name="Bellair M."/>
            <person name="Blankenburg K."/>
            <person name="Chao H."/>
            <person name="Dinh H."/>
            <person name="Doddapaneni H."/>
            <person name="Dugan-Rocha S."/>
            <person name="Elkadiri S."/>
            <person name="Gnanaolivu R."/>
            <person name="Hughes D."/>
            <person name="Lee S."/>
            <person name="Li M."/>
            <person name="Ming W."/>
            <person name="Munidasa M."/>
            <person name="Muniz J."/>
            <person name="Nguyen L."/>
            <person name="Osuji N."/>
            <person name="Pu L.-L."/>
            <person name="Puazo M."/>
            <person name="Skinner E."/>
            <person name="Qu C."/>
            <person name="Quiroz J."/>
            <person name="Raj R."/>
            <person name="Weissenberger G."/>
            <person name="Xin Y."/>
            <person name="Zou X."/>
            <person name="Han Y."/>
            <person name="Worley K."/>
            <person name="Muzny D."/>
            <person name="Gibbs R."/>
        </authorList>
    </citation>
    <scope>NUCLEOTIDE SEQUENCE</scope>
    <source>
        <strain evidence="7">HAZT.00-mixed</strain>
        <tissue evidence="7">Whole organism</tissue>
    </source>
</reference>
<evidence type="ECO:0000256" key="3">
    <source>
        <dbReference type="ARBA" id="ARBA00022833"/>
    </source>
</evidence>
<dbReference type="InterPro" id="IPR041367">
    <property type="entry name" value="Znf-CCCH_4"/>
</dbReference>
<dbReference type="InterPro" id="IPR036855">
    <property type="entry name" value="Znf_CCCH_sf"/>
</dbReference>
<accession>A0A6A0H8K6</accession>
<feature type="compositionally biased region" description="Polar residues" evidence="5">
    <location>
        <begin position="168"/>
        <end position="180"/>
    </location>
</feature>
<dbReference type="RefSeq" id="XP_018009784.1">
    <property type="nucleotide sequence ID" value="XM_018154295.2"/>
</dbReference>
<evidence type="ECO:0000313" key="11">
    <source>
        <dbReference type="RefSeq" id="XP_018009784.1"/>
    </source>
</evidence>
<feature type="domain" description="C3H1-type" evidence="6">
    <location>
        <begin position="121"/>
        <end position="148"/>
    </location>
</feature>
<keyword evidence="3 4" id="KW-0862">Zinc</keyword>
<dbReference type="RefSeq" id="XP_018009781.1">
    <property type="nucleotide sequence ID" value="XM_018154292.2"/>
</dbReference>
<evidence type="ECO:0000256" key="2">
    <source>
        <dbReference type="ARBA" id="ARBA00022771"/>
    </source>
</evidence>
<evidence type="ECO:0000259" key="6">
    <source>
        <dbReference type="PROSITE" id="PS50103"/>
    </source>
</evidence>
<keyword evidence="8" id="KW-1185">Reference proteome</keyword>
<evidence type="ECO:0000256" key="5">
    <source>
        <dbReference type="SAM" id="MobiDB-lite"/>
    </source>
</evidence>
<feature type="region of interest" description="Disordered" evidence="5">
    <location>
        <begin position="160"/>
        <end position="223"/>
    </location>
</feature>
<dbReference type="SUPFAM" id="SSF90229">
    <property type="entry name" value="CCCH zinc finger"/>
    <property type="match status" value="1"/>
</dbReference>
<evidence type="ECO:0000313" key="9">
    <source>
        <dbReference type="RefSeq" id="XP_018009781.1"/>
    </source>
</evidence>
<keyword evidence="1 4" id="KW-0479">Metal-binding</keyword>
<keyword evidence="2 4" id="KW-0863">Zinc-finger</keyword>
<evidence type="ECO:0000313" key="10">
    <source>
        <dbReference type="RefSeq" id="XP_018009782.1"/>
    </source>
</evidence>
<dbReference type="KEGG" id="hazt:108667286"/>
<reference evidence="7" key="2">
    <citation type="journal article" date="2018" name="Environ. Sci. Technol.">
        <title>The Toxicogenome of Hyalella azteca: A Model for Sediment Ecotoxicology and Evolutionary Toxicology.</title>
        <authorList>
            <person name="Poynton H.C."/>
            <person name="Hasenbein S."/>
            <person name="Benoit J.B."/>
            <person name="Sepulveda M.S."/>
            <person name="Poelchau M.F."/>
            <person name="Hughes D.S.T."/>
            <person name="Murali S.C."/>
            <person name="Chen S."/>
            <person name="Glastad K.M."/>
            <person name="Goodisman M.A.D."/>
            <person name="Werren J.H."/>
            <person name="Vineis J.H."/>
            <person name="Bowen J.L."/>
            <person name="Friedrich M."/>
            <person name="Jones J."/>
            <person name="Robertson H.M."/>
            <person name="Feyereisen R."/>
            <person name="Mechler-Hickson A."/>
            <person name="Mathers N."/>
            <person name="Lee C.E."/>
            <person name="Colbourne J.K."/>
            <person name="Biales A."/>
            <person name="Johnston J.S."/>
            <person name="Wellborn G.A."/>
            <person name="Rosendale A.J."/>
            <person name="Cridge A.G."/>
            <person name="Munoz-Torres M.C."/>
            <person name="Bain P.A."/>
            <person name="Manny A.R."/>
            <person name="Major K.M."/>
            <person name="Lambert F.N."/>
            <person name="Vulpe C.D."/>
            <person name="Tuck P."/>
            <person name="Blalock B.J."/>
            <person name="Lin Y.Y."/>
            <person name="Smith M.E."/>
            <person name="Ochoa-Acuna H."/>
            <person name="Chen M.M."/>
            <person name="Childers C.P."/>
            <person name="Qu J."/>
            <person name="Dugan S."/>
            <person name="Lee S.L."/>
            <person name="Chao H."/>
            <person name="Dinh H."/>
            <person name="Han Y."/>
            <person name="Doddapaneni H."/>
            <person name="Worley K.C."/>
            <person name="Muzny D.M."/>
            <person name="Gibbs R.A."/>
            <person name="Richards S."/>
        </authorList>
    </citation>
    <scope>NUCLEOTIDE SEQUENCE</scope>
    <source>
        <strain evidence="7">HAZT.00-mixed</strain>
        <tissue evidence="7">Whole organism</tissue>
    </source>
</reference>
<gene>
    <name evidence="9 10 11" type="primary">LOC108667286</name>
    <name evidence="7" type="ORF">HAZT_HAZT008483</name>
</gene>
<feature type="compositionally biased region" description="Basic and acidic residues" evidence="5">
    <location>
        <begin position="213"/>
        <end position="223"/>
    </location>
</feature>
<dbReference type="RefSeq" id="XP_018009782.1">
    <property type="nucleotide sequence ID" value="XM_018154293.2"/>
</dbReference>
<organism evidence="7">
    <name type="scientific">Hyalella azteca</name>
    <name type="common">Amphipod</name>
    <dbReference type="NCBI Taxonomy" id="294128"/>
    <lineage>
        <taxon>Eukaryota</taxon>
        <taxon>Metazoa</taxon>
        <taxon>Ecdysozoa</taxon>
        <taxon>Arthropoda</taxon>
        <taxon>Crustacea</taxon>
        <taxon>Multicrustacea</taxon>
        <taxon>Malacostraca</taxon>
        <taxon>Eumalacostraca</taxon>
        <taxon>Peracarida</taxon>
        <taxon>Amphipoda</taxon>
        <taxon>Senticaudata</taxon>
        <taxon>Talitrida</taxon>
        <taxon>Talitroidea</taxon>
        <taxon>Hyalellidae</taxon>
        <taxon>Hyalella</taxon>
    </lineage>
</organism>
<dbReference type="Pfam" id="PF18044">
    <property type="entry name" value="zf-CCCH_4"/>
    <property type="match status" value="1"/>
</dbReference>
<proteinExistence type="predicted"/>
<evidence type="ECO:0000313" key="7">
    <source>
        <dbReference type="EMBL" id="KAA0202093.1"/>
    </source>
</evidence>
<evidence type="ECO:0000256" key="1">
    <source>
        <dbReference type="ARBA" id="ARBA00022723"/>
    </source>
</evidence>
<dbReference type="OMA" id="KVCVSYR"/>
<feature type="zinc finger region" description="C3H1-type" evidence="4">
    <location>
        <begin position="121"/>
        <end position="148"/>
    </location>
</feature>
<dbReference type="InterPro" id="IPR000571">
    <property type="entry name" value="Znf_CCCH"/>
</dbReference>
<dbReference type="AlphaFoldDB" id="A0A6A0H8K6"/>
<protein>
    <submittedName>
        <fullName evidence="9 10">Uncharacterized protein LOC108667286</fullName>
    </submittedName>
</protein>
<reference evidence="9 10" key="4">
    <citation type="submission" date="2025-04" db="UniProtKB">
        <authorList>
            <consortium name="RefSeq"/>
        </authorList>
    </citation>
    <scope>IDENTIFICATION</scope>
    <source>
        <tissue evidence="9 10">Whole organism</tissue>
    </source>
</reference>
<reference evidence="7" key="3">
    <citation type="submission" date="2019-06" db="EMBL/GenBank/DDBJ databases">
        <authorList>
            <person name="Poynton C."/>
            <person name="Hasenbein S."/>
            <person name="Benoit J.B."/>
            <person name="Sepulveda M.S."/>
            <person name="Poelchau M.F."/>
            <person name="Murali S.C."/>
            <person name="Chen S."/>
            <person name="Glastad K.M."/>
            <person name="Werren J.H."/>
            <person name="Vineis J.H."/>
            <person name="Bowen J.L."/>
            <person name="Friedrich M."/>
            <person name="Jones J."/>
            <person name="Robertson H.M."/>
            <person name="Feyereisen R."/>
            <person name="Mechler-Hickson A."/>
            <person name="Mathers N."/>
            <person name="Lee C.E."/>
            <person name="Colbourne J.K."/>
            <person name="Biales A."/>
            <person name="Johnston J.S."/>
            <person name="Wellborn G.A."/>
            <person name="Rosendale A.J."/>
            <person name="Cridge A.G."/>
            <person name="Munoz-Torres M.C."/>
            <person name="Bain P.A."/>
            <person name="Manny A.R."/>
            <person name="Major K.M."/>
            <person name="Lambert F.N."/>
            <person name="Vulpe C.D."/>
            <person name="Tuck P."/>
            <person name="Blalock B.J."/>
            <person name="Lin Y.-Y."/>
            <person name="Smith M.E."/>
            <person name="Ochoa-Acuna H."/>
            <person name="Chen M.-J.M."/>
            <person name="Childers C.P."/>
            <person name="Qu J."/>
            <person name="Dugan S."/>
            <person name="Lee S.L."/>
            <person name="Chao H."/>
            <person name="Dinh H."/>
            <person name="Han Y."/>
            <person name="Doddapaneni H."/>
            <person name="Worley K.C."/>
            <person name="Muzny D.M."/>
            <person name="Gibbs R.A."/>
            <person name="Richards S."/>
        </authorList>
    </citation>
    <scope>NUCLEOTIDE SEQUENCE</scope>
    <source>
        <strain evidence="7">HAZT.00-mixed</strain>
        <tissue evidence="7">Whole organism</tissue>
    </source>
</reference>
<name>A0A6A0H8K6_HYAAZ</name>
<dbReference type="EMBL" id="JQDR03004334">
    <property type="protein sequence ID" value="KAA0202093.1"/>
    <property type="molecule type" value="Genomic_DNA"/>
</dbReference>
<evidence type="ECO:0000256" key="4">
    <source>
        <dbReference type="PROSITE-ProRule" id="PRU00723"/>
    </source>
</evidence>
<dbReference type="OrthoDB" id="336321at2759"/>
<dbReference type="PROSITE" id="PS50103">
    <property type="entry name" value="ZF_C3H1"/>
    <property type="match status" value="1"/>
</dbReference>
<dbReference type="GeneID" id="108667286"/>
<evidence type="ECO:0000313" key="8">
    <source>
        <dbReference type="Proteomes" id="UP000694843"/>
    </source>
</evidence>
<dbReference type="Proteomes" id="UP000711488">
    <property type="component" value="Unassembled WGS sequence"/>
</dbReference>
<dbReference type="GO" id="GO:0008270">
    <property type="term" value="F:zinc ion binding"/>
    <property type="evidence" value="ECO:0007669"/>
    <property type="project" value="UniProtKB-KW"/>
</dbReference>
<dbReference type="Gene3D" id="4.10.1000.10">
    <property type="entry name" value="Zinc finger, CCCH-type"/>
    <property type="match status" value="1"/>
</dbReference>
<dbReference type="SMART" id="SM00356">
    <property type="entry name" value="ZnF_C3H1"/>
    <property type="match status" value="1"/>
</dbReference>